<name>A0A8J2BRA1_9BACT</name>
<dbReference type="AlphaFoldDB" id="A0A8J2BRA1"/>
<organism evidence="1 2">
    <name type="scientific">Candidatus Methylacidithermus pantelleriae</name>
    <dbReference type="NCBI Taxonomy" id="2744239"/>
    <lineage>
        <taxon>Bacteria</taxon>
        <taxon>Pseudomonadati</taxon>
        <taxon>Verrucomicrobiota</taxon>
        <taxon>Methylacidiphilae</taxon>
        <taxon>Methylacidiphilales</taxon>
        <taxon>Methylacidiphilaceae</taxon>
        <taxon>Candidatus Methylacidithermus</taxon>
    </lineage>
</organism>
<protein>
    <submittedName>
        <fullName evidence="1">Uncharacterized protein</fullName>
    </submittedName>
</protein>
<dbReference type="EMBL" id="CAJNOB010000005">
    <property type="protein sequence ID" value="CAF0693035.1"/>
    <property type="molecule type" value="Genomic_DNA"/>
</dbReference>
<evidence type="ECO:0000313" key="1">
    <source>
        <dbReference type="EMBL" id="CAF0693035.1"/>
    </source>
</evidence>
<keyword evidence="2" id="KW-1185">Reference proteome</keyword>
<reference evidence="1" key="1">
    <citation type="submission" date="2021-02" db="EMBL/GenBank/DDBJ databases">
        <authorList>
            <person name="Cremers G."/>
            <person name="Picone N."/>
        </authorList>
    </citation>
    <scope>NUCLEOTIDE SEQUENCE</scope>
    <source>
        <strain evidence="1">PQ17</strain>
    </source>
</reference>
<proteinExistence type="predicted"/>
<gene>
    <name evidence="1" type="ORF">MPNT_130049</name>
</gene>
<comment type="caution">
    <text evidence="1">The sequence shown here is derived from an EMBL/GenBank/DDBJ whole genome shotgun (WGS) entry which is preliminary data.</text>
</comment>
<sequence length="77" mass="8885">MEERFWDTSACAGAKKRGREYWWEKRKKNSKCSLALLPREKVDHQAKKVSRKESPICLREASLLCQSPSSCRSSLAL</sequence>
<accession>A0A8J2BRA1</accession>
<dbReference type="Proteomes" id="UP000663859">
    <property type="component" value="Unassembled WGS sequence"/>
</dbReference>
<evidence type="ECO:0000313" key="2">
    <source>
        <dbReference type="Proteomes" id="UP000663859"/>
    </source>
</evidence>